<dbReference type="RefSeq" id="WP_096352716.1">
    <property type="nucleotide sequence ID" value="NZ_AP017313.1"/>
</dbReference>
<dbReference type="EMBL" id="AP017313">
    <property type="protein sequence ID" value="BAU54684.1"/>
    <property type="molecule type" value="Genomic_DNA"/>
</dbReference>
<dbReference type="Proteomes" id="UP000218263">
    <property type="component" value="Chromosome"/>
</dbReference>
<keyword evidence="2" id="KW-1185">Reference proteome</keyword>
<evidence type="ECO:0000313" key="1">
    <source>
        <dbReference type="EMBL" id="BAU54684.1"/>
    </source>
</evidence>
<accession>A0A0X8X728</accession>
<sequence>MKKIILPIIAAFIISGCADNKAQEKAALDSVLAIHEKVMGSDESLLKNKTLLDSLLKKDTTALLKDSVTRHLSEVINADSAMDNWMHNFDADLTGKLPVERMIYLRSQKKMITKVDSQINAALLASDRYLKNMKMK</sequence>
<name>A0A0X8X728_9SPHI</name>
<dbReference type="PROSITE" id="PS51257">
    <property type="entry name" value="PROKAR_LIPOPROTEIN"/>
    <property type="match status" value="1"/>
</dbReference>
<dbReference type="KEGG" id="mgot:MgSA37_02862"/>
<reference evidence="1 2" key="1">
    <citation type="submission" date="2015-12" db="EMBL/GenBank/DDBJ databases">
        <title>Genome sequence of Mucilaginibacter gotjawali.</title>
        <authorList>
            <person name="Lee J.S."/>
            <person name="Lee K.C."/>
            <person name="Kim K.K."/>
            <person name="Lee B.W."/>
        </authorList>
    </citation>
    <scope>NUCLEOTIDE SEQUENCE [LARGE SCALE GENOMIC DNA]</scope>
    <source>
        <strain evidence="1 2">SA3-7</strain>
    </source>
</reference>
<dbReference type="AlphaFoldDB" id="A0A0X8X728"/>
<gene>
    <name evidence="1" type="ORF">MgSA37_02862</name>
</gene>
<dbReference type="OrthoDB" id="1436925at2"/>
<proteinExistence type="predicted"/>
<protein>
    <submittedName>
        <fullName evidence="1">Uncharacterized protein</fullName>
    </submittedName>
</protein>
<evidence type="ECO:0000313" key="2">
    <source>
        <dbReference type="Proteomes" id="UP000218263"/>
    </source>
</evidence>
<organism evidence="1 2">
    <name type="scientific">Mucilaginibacter gotjawali</name>
    <dbReference type="NCBI Taxonomy" id="1550579"/>
    <lineage>
        <taxon>Bacteria</taxon>
        <taxon>Pseudomonadati</taxon>
        <taxon>Bacteroidota</taxon>
        <taxon>Sphingobacteriia</taxon>
        <taxon>Sphingobacteriales</taxon>
        <taxon>Sphingobacteriaceae</taxon>
        <taxon>Mucilaginibacter</taxon>
    </lineage>
</organism>